<feature type="compositionally biased region" description="Polar residues" evidence="1">
    <location>
        <begin position="74"/>
        <end position="94"/>
    </location>
</feature>
<protein>
    <submittedName>
        <fullName evidence="2">Uncharacterized protein</fullName>
    </submittedName>
</protein>
<proteinExistence type="predicted"/>
<dbReference type="AlphaFoldDB" id="A0A1H3LNF1"/>
<gene>
    <name evidence="2" type="ORF">SAMN05216564_107142</name>
</gene>
<evidence type="ECO:0000313" key="3">
    <source>
        <dbReference type="Proteomes" id="UP000199079"/>
    </source>
</evidence>
<feature type="compositionally biased region" description="Basic residues" evidence="1">
    <location>
        <begin position="26"/>
        <end position="46"/>
    </location>
</feature>
<feature type="compositionally biased region" description="Basic and acidic residues" evidence="1">
    <location>
        <begin position="47"/>
        <end position="56"/>
    </location>
</feature>
<reference evidence="3" key="1">
    <citation type="submission" date="2016-10" db="EMBL/GenBank/DDBJ databases">
        <authorList>
            <person name="Varghese N."/>
            <person name="Submissions S."/>
        </authorList>
    </citation>
    <scope>NUCLEOTIDE SEQUENCE [LARGE SCALE GENOMIC DNA]</scope>
    <source>
        <strain evidence="3">DC30,IBRC 10041,KCTC 4046</strain>
    </source>
</reference>
<evidence type="ECO:0000256" key="1">
    <source>
        <dbReference type="SAM" id="MobiDB-lite"/>
    </source>
</evidence>
<accession>A0A1H3LNF1</accession>
<dbReference type="OrthoDB" id="351320at2157"/>
<keyword evidence="3" id="KW-1185">Reference proteome</keyword>
<sequence length="140" mass="16053">MNDKQQQKHEQKVRQARVKAQINRDKARRKLLRQREKLARRRTRNRKQSETRRGDSDGDDTDGETVENPAGHSTMPSQKSNAENAARNSHSTVPKTPKYSDMPARERLYGRRLHRRTADGNSEASASSDESPTEDEANDE</sequence>
<evidence type="ECO:0000313" key="2">
    <source>
        <dbReference type="EMBL" id="SDY65514.1"/>
    </source>
</evidence>
<organism evidence="2 3">
    <name type="scientific">Halopenitus persicus</name>
    <dbReference type="NCBI Taxonomy" id="1048396"/>
    <lineage>
        <taxon>Archaea</taxon>
        <taxon>Methanobacteriati</taxon>
        <taxon>Methanobacteriota</taxon>
        <taxon>Stenosarchaea group</taxon>
        <taxon>Halobacteria</taxon>
        <taxon>Halobacteriales</taxon>
        <taxon>Haloferacaceae</taxon>
        <taxon>Halopenitus</taxon>
    </lineage>
</organism>
<dbReference type="EMBL" id="FNPC01000007">
    <property type="protein sequence ID" value="SDY65514.1"/>
    <property type="molecule type" value="Genomic_DNA"/>
</dbReference>
<feature type="compositionally biased region" description="Acidic residues" evidence="1">
    <location>
        <begin position="131"/>
        <end position="140"/>
    </location>
</feature>
<feature type="compositionally biased region" description="Basic and acidic residues" evidence="1">
    <location>
        <begin position="1"/>
        <end position="13"/>
    </location>
</feature>
<dbReference type="RefSeq" id="WP_092733787.1">
    <property type="nucleotide sequence ID" value="NZ_FNPC01000007.1"/>
</dbReference>
<feature type="region of interest" description="Disordered" evidence="1">
    <location>
        <begin position="1"/>
        <end position="140"/>
    </location>
</feature>
<dbReference type="Proteomes" id="UP000199079">
    <property type="component" value="Unassembled WGS sequence"/>
</dbReference>
<name>A0A1H3LNF1_9EURY</name>
<feature type="compositionally biased region" description="Polar residues" evidence="1">
    <location>
        <begin position="119"/>
        <end position="130"/>
    </location>
</feature>